<comment type="caution">
    <text evidence="1">The sequence shown here is derived from an EMBL/GenBank/DDBJ whole genome shotgun (WGS) entry which is preliminary data.</text>
</comment>
<protein>
    <submittedName>
        <fullName evidence="1">Uncharacterized protein</fullName>
    </submittedName>
</protein>
<dbReference type="AlphaFoldDB" id="A0AA40SYS1"/>
<organism evidence="1 2">
    <name type="scientific">Komarekiella delphini-convector SJRDD-AB1</name>
    <dbReference type="NCBI Taxonomy" id="2593771"/>
    <lineage>
        <taxon>Bacteria</taxon>
        <taxon>Bacillati</taxon>
        <taxon>Cyanobacteriota</taxon>
        <taxon>Cyanophyceae</taxon>
        <taxon>Nostocales</taxon>
        <taxon>Nostocaceae</taxon>
        <taxon>Komarekiella</taxon>
        <taxon>Komarekiella delphini-convector</taxon>
    </lineage>
</organism>
<dbReference type="Proteomes" id="UP001165986">
    <property type="component" value="Unassembled WGS sequence"/>
</dbReference>
<evidence type="ECO:0000313" key="1">
    <source>
        <dbReference type="EMBL" id="MBD6617736.1"/>
    </source>
</evidence>
<dbReference type="EMBL" id="VJXY01000019">
    <property type="protein sequence ID" value="MBD6617736.1"/>
    <property type="molecule type" value="Genomic_DNA"/>
</dbReference>
<proteinExistence type="predicted"/>
<dbReference type="RefSeq" id="WP_191758952.1">
    <property type="nucleotide sequence ID" value="NZ_VJXY01000019.1"/>
</dbReference>
<reference evidence="1" key="1">
    <citation type="submission" date="2019-07" db="EMBL/GenBank/DDBJ databases">
        <title>Toxilogical consequences of a new and cryptic species of cyanobacteria (Komarekiella delphini-convector) recovered from the epidermis of a bottlenose dolphin and 1500 ft. in the air.</title>
        <authorList>
            <person name="Brown A.O."/>
            <person name="Dvorak P."/>
            <person name="Villanueva C.D."/>
            <person name="Foss A.J."/>
            <person name="Garvey A.D."/>
            <person name="Gibson Q.A."/>
            <person name="Johansen J.R."/>
            <person name="Casamatta D.A."/>
        </authorList>
    </citation>
    <scope>NUCLEOTIDE SEQUENCE</scope>
    <source>
        <strain evidence="1">SJRDD-AB1</strain>
    </source>
</reference>
<sequence length="77" mass="8783">MFQSIEGVYKHGKVELTELPSDISESRVIVTFLEPKKNPLKKQIMQFGMFSGNQQSTEADFQITEFHGDSEDGLDWS</sequence>
<keyword evidence="2" id="KW-1185">Reference proteome</keyword>
<evidence type="ECO:0000313" key="2">
    <source>
        <dbReference type="Proteomes" id="UP001165986"/>
    </source>
</evidence>
<gene>
    <name evidence="1" type="ORF">FNW02_18345</name>
</gene>
<name>A0AA40SYS1_9NOST</name>
<accession>A0AA40SYS1</accession>